<dbReference type="InterPro" id="IPR036388">
    <property type="entry name" value="WH-like_DNA-bd_sf"/>
</dbReference>
<evidence type="ECO:0000313" key="5">
    <source>
        <dbReference type="EMBL" id="SDX63681.1"/>
    </source>
</evidence>
<evidence type="ECO:0000259" key="4">
    <source>
        <dbReference type="PROSITE" id="PS51077"/>
    </source>
</evidence>
<dbReference type="SMART" id="SM00346">
    <property type="entry name" value="HTH_ICLR"/>
    <property type="match status" value="1"/>
</dbReference>
<keyword evidence="1" id="KW-0805">Transcription regulation</keyword>
<sequence>MAQDRVEAVERALTILEAFDSDQERFTLTDLASATGYYKSTLLRLLGSLERFGYVQRGSDGRYRLGHAPMRLARRHLPSRRLEVWLQPTLDRLVAQSGETASLIEVNGGKAECRLVALPDTALRHDLRPGQRWSVTDRSPVLAFDGGIMIGRFLHDTVEDGNWWLTLSGPQGRLDQTLATRYLDAAIAELDRRPSESQSGEA</sequence>
<reference evidence="5 6" key="1">
    <citation type="submission" date="2016-10" db="EMBL/GenBank/DDBJ databases">
        <authorList>
            <person name="de Groot N.N."/>
        </authorList>
    </citation>
    <scope>NUCLEOTIDE SEQUENCE [LARGE SCALE GENOMIC DNA]</scope>
    <source>
        <strain evidence="5 6">DSM 19219</strain>
    </source>
</reference>
<keyword evidence="3" id="KW-0804">Transcription</keyword>
<gene>
    <name evidence="5" type="ORF">SAMN05443545_106238</name>
</gene>
<dbReference type="PROSITE" id="PS51077">
    <property type="entry name" value="HTH_ICLR"/>
    <property type="match status" value="1"/>
</dbReference>
<accession>A0A1H3DB94</accession>
<proteinExistence type="predicted"/>
<dbReference type="InterPro" id="IPR050707">
    <property type="entry name" value="HTH_MetabolicPath_Reg"/>
</dbReference>
<dbReference type="InterPro" id="IPR005471">
    <property type="entry name" value="Tscrpt_reg_IclR_N"/>
</dbReference>
<organism evidence="5 6">
    <name type="scientific">Aidingimonas halophila</name>
    <dbReference type="NCBI Taxonomy" id="574349"/>
    <lineage>
        <taxon>Bacteria</taxon>
        <taxon>Pseudomonadati</taxon>
        <taxon>Pseudomonadota</taxon>
        <taxon>Gammaproteobacteria</taxon>
        <taxon>Oceanospirillales</taxon>
        <taxon>Halomonadaceae</taxon>
        <taxon>Aidingimonas</taxon>
    </lineage>
</organism>
<dbReference type="OrthoDB" id="6166718at2"/>
<evidence type="ECO:0000256" key="2">
    <source>
        <dbReference type="ARBA" id="ARBA00023125"/>
    </source>
</evidence>
<dbReference type="FunFam" id="1.10.10.10:FF:000056">
    <property type="entry name" value="IclR family transcriptional regulator"/>
    <property type="match status" value="1"/>
</dbReference>
<evidence type="ECO:0000256" key="1">
    <source>
        <dbReference type="ARBA" id="ARBA00023015"/>
    </source>
</evidence>
<dbReference type="GO" id="GO:0045892">
    <property type="term" value="P:negative regulation of DNA-templated transcription"/>
    <property type="evidence" value="ECO:0007669"/>
    <property type="project" value="TreeGrafter"/>
</dbReference>
<dbReference type="SUPFAM" id="SSF55781">
    <property type="entry name" value="GAF domain-like"/>
    <property type="match status" value="1"/>
</dbReference>
<dbReference type="EMBL" id="FNNI01000006">
    <property type="protein sequence ID" value="SDX63681.1"/>
    <property type="molecule type" value="Genomic_DNA"/>
</dbReference>
<dbReference type="PANTHER" id="PTHR30136">
    <property type="entry name" value="HELIX-TURN-HELIX TRANSCRIPTIONAL REGULATOR, ICLR FAMILY"/>
    <property type="match status" value="1"/>
</dbReference>
<name>A0A1H3DB94_9GAMM</name>
<dbReference type="GO" id="GO:0003700">
    <property type="term" value="F:DNA-binding transcription factor activity"/>
    <property type="evidence" value="ECO:0007669"/>
    <property type="project" value="TreeGrafter"/>
</dbReference>
<dbReference type="Gene3D" id="1.10.10.10">
    <property type="entry name" value="Winged helix-like DNA-binding domain superfamily/Winged helix DNA-binding domain"/>
    <property type="match status" value="1"/>
</dbReference>
<dbReference type="SUPFAM" id="SSF46785">
    <property type="entry name" value="Winged helix' DNA-binding domain"/>
    <property type="match status" value="1"/>
</dbReference>
<evidence type="ECO:0000256" key="3">
    <source>
        <dbReference type="ARBA" id="ARBA00023163"/>
    </source>
</evidence>
<dbReference type="STRING" id="574349.SAMN05443545_106238"/>
<feature type="domain" description="HTH iclR-type" evidence="4">
    <location>
        <begin position="6"/>
        <end position="67"/>
    </location>
</feature>
<dbReference type="GO" id="GO:0003677">
    <property type="term" value="F:DNA binding"/>
    <property type="evidence" value="ECO:0007669"/>
    <property type="project" value="UniProtKB-KW"/>
</dbReference>
<dbReference type="RefSeq" id="WP_092570422.1">
    <property type="nucleotide sequence ID" value="NZ_BMXH01000005.1"/>
</dbReference>
<dbReference type="InterPro" id="IPR036390">
    <property type="entry name" value="WH_DNA-bd_sf"/>
</dbReference>
<keyword evidence="2" id="KW-0238">DNA-binding</keyword>
<keyword evidence="6" id="KW-1185">Reference proteome</keyword>
<dbReference type="Proteomes" id="UP000198500">
    <property type="component" value="Unassembled WGS sequence"/>
</dbReference>
<protein>
    <submittedName>
        <fullName evidence="5">IclR helix-turn-helix domain-containing protein</fullName>
    </submittedName>
</protein>
<dbReference type="AlphaFoldDB" id="A0A1H3DB94"/>
<evidence type="ECO:0000313" key="6">
    <source>
        <dbReference type="Proteomes" id="UP000198500"/>
    </source>
</evidence>
<dbReference type="Pfam" id="PF09339">
    <property type="entry name" value="HTH_IclR"/>
    <property type="match status" value="1"/>
</dbReference>
<dbReference type="PANTHER" id="PTHR30136:SF35">
    <property type="entry name" value="HTH-TYPE TRANSCRIPTIONAL REGULATOR RV1719"/>
    <property type="match status" value="1"/>
</dbReference>